<feature type="transmembrane region" description="Helical" evidence="7">
    <location>
        <begin position="131"/>
        <end position="148"/>
    </location>
</feature>
<feature type="transmembrane region" description="Helical" evidence="7">
    <location>
        <begin position="12"/>
        <end position="34"/>
    </location>
</feature>
<reference evidence="9 10" key="1">
    <citation type="submission" date="2018-03" db="EMBL/GenBank/DDBJ databases">
        <title>Lachnoclostridium SNUG30386 gen.nov., sp.nov., isolated from human faeces.</title>
        <authorList>
            <person name="Seo B."/>
            <person name="Jeon K."/>
            <person name="Ko G."/>
        </authorList>
    </citation>
    <scope>NUCLEOTIDE SEQUENCE [LARGE SCALE GENOMIC DNA]</scope>
    <source>
        <strain evidence="9 10">SNUG30386</strain>
    </source>
</reference>
<keyword evidence="6 7" id="KW-0472">Membrane</keyword>
<keyword evidence="4 7" id="KW-0812">Transmembrane</keyword>
<keyword evidence="3" id="KW-1003">Cell membrane</keyword>
<evidence type="ECO:0000313" key="9">
    <source>
        <dbReference type="EMBL" id="PST38981.1"/>
    </source>
</evidence>
<evidence type="ECO:0000256" key="1">
    <source>
        <dbReference type="ARBA" id="ARBA00004651"/>
    </source>
</evidence>
<evidence type="ECO:0000256" key="6">
    <source>
        <dbReference type="ARBA" id="ARBA00023136"/>
    </source>
</evidence>
<gene>
    <name evidence="9" type="ORF">C7U56_03415</name>
</gene>
<accession>A0A2T3FUQ0</accession>
<dbReference type="PANTHER" id="PTHR33778">
    <property type="entry name" value="PROTEIN MGTC"/>
    <property type="match status" value="1"/>
</dbReference>
<evidence type="ECO:0000259" key="8">
    <source>
        <dbReference type="Pfam" id="PF02308"/>
    </source>
</evidence>
<dbReference type="RefSeq" id="WP_107000139.1">
    <property type="nucleotide sequence ID" value="NZ_DBFVRN010000015.1"/>
</dbReference>
<dbReference type="GO" id="GO:0005886">
    <property type="term" value="C:plasma membrane"/>
    <property type="evidence" value="ECO:0007669"/>
    <property type="project" value="UniProtKB-SubCell"/>
</dbReference>
<dbReference type="EMBL" id="PYLO01000001">
    <property type="protein sequence ID" value="PST38981.1"/>
    <property type="molecule type" value="Genomic_DNA"/>
</dbReference>
<dbReference type="PANTHER" id="PTHR33778:SF1">
    <property type="entry name" value="MAGNESIUM TRANSPORTER YHID-RELATED"/>
    <property type="match status" value="1"/>
</dbReference>
<comment type="caution">
    <text evidence="9">The sequence shown here is derived from an EMBL/GenBank/DDBJ whole genome shotgun (WGS) entry which is preliminary data.</text>
</comment>
<dbReference type="AlphaFoldDB" id="A0A2T3FUQ0"/>
<comment type="subcellular location">
    <subcellularLocation>
        <location evidence="1">Cell membrane</location>
        <topology evidence="1">Multi-pass membrane protein</topology>
    </subcellularLocation>
</comment>
<protein>
    <recommendedName>
        <fullName evidence="8">MgtC/SapB/SrpB/YhiD N-terminal domain-containing protein</fullName>
    </recommendedName>
</protein>
<feature type="transmembrane region" description="Helical" evidence="7">
    <location>
        <begin position="80"/>
        <end position="99"/>
    </location>
</feature>
<feature type="domain" description="MgtC/SapB/SrpB/YhiD N-terminal" evidence="8">
    <location>
        <begin position="23"/>
        <end position="149"/>
    </location>
</feature>
<sequence length="233" mass="25413">MAVWKWIVETAATWTAVGIWIRLLFSLAVGMFIGIDRGLKRRGAGIKTHVLVCLGSALVMLTSEYMFRTFPSAKADMARMGAQVISGVGFLGVGTIMVTGRNQVRGLTTAACLWVCACEGLAAGIGFVDGAVYGLILIAVTLKLLTRVDTMIHEHAKVFDFYLEFTSSRCVGAFMDTMRSKNVKIVSFDIAKNKLKGEGPSATMSVEVQDKSLRKTLLSDIQAMEEIRFAEEL</sequence>
<evidence type="ECO:0000256" key="2">
    <source>
        <dbReference type="ARBA" id="ARBA00009298"/>
    </source>
</evidence>
<dbReference type="PRINTS" id="PR01837">
    <property type="entry name" value="MGTCSAPBPROT"/>
</dbReference>
<dbReference type="InterPro" id="IPR003416">
    <property type="entry name" value="MgtC/SapB/SrpB/YhiD_fam"/>
</dbReference>
<evidence type="ECO:0000256" key="7">
    <source>
        <dbReference type="SAM" id="Phobius"/>
    </source>
</evidence>
<keyword evidence="10" id="KW-1185">Reference proteome</keyword>
<comment type="similarity">
    <text evidence="2">Belongs to the MgtC/SapB family.</text>
</comment>
<dbReference type="Proteomes" id="UP000241048">
    <property type="component" value="Unassembled WGS sequence"/>
</dbReference>
<feature type="transmembrane region" description="Helical" evidence="7">
    <location>
        <begin position="46"/>
        <end position="68"/>
    </location>
</feature>
<evidence type="ECO:0000256" key="3">
    <source>
        <dbReference type="ARBA" id="ARBA00022475"/>
    </source>
</evidence>
<organism evidence="9 10">
    <name type="scientific">Clostridium fessum</name>
    <dbReference type="NCBI Taxonomy" id="2126740"/>
    <lineage>
        <taxon>Bacteria</taxon>
        <taxon>Bacillati</taxon>
        <taxon>Bacillota</taxon>
        <taxon>Clostridia</taxon>
        <taxon>Eubacteriales</taxon>
        <taxon>Clostridiaceae</taxon>
        <taxon>Clostridium</taxon>
    </lineage>
</organism>
<dbReference type="InterPro" id="IPR049177">
    <property type="entry name" value="MgtC_SapB_SrpB_YhiD_N"/>
</dbReference>
<evidence type="ECO:0000256" key="4">
    <source>
        <dbReference type="ARBA" id="ARBA00022692"/>
    </source>
</evidence>
<dbReference type="Pfam" id="PF02308">
    <property type="entry name" value="MgtC"/>
    <property type="match status" value="1"/>
</dbReference>
<evidence type="ECO:0000256" key="5">
    <source>
        <dbReference type="ARBA" id="ARBA00022989"/>
    </source>
</evidence>
<evidence type="ECO:0000313" key="10">
    <source>
        <dbReference type="Proteomes" id="UP000241048"/>
    </source>
</evidence>
<keyword evidence="5 7" id="KW-1133">Transmembrane helix</keyword>
<proteinExistence type="inferred from homology"/>
<name>A0A2T3FUQ0_9CLOT</name>